<dbReference type="InterPro" id="IPR011335">
    <property type="entry name" value="Restrct_endonuc-II-like"/>
</dbReference>
<keyword evidence="2 6" id="KW-0255">Endonuclease</keyword>
<dbReference type="SUPFAM" id="SSF52980">
    <property type="entry name" value="Restriction endonuclease-like"/>
    <property type="match status" value="1"/>
</dbReference>
<reference evidence="7" key="1">
    <citation type="journal article" date="2020" name="J. ISSAAS">
        <title>Lactobacilli and other gastrointestinal microbiota of Peromyscus leucopus, reservoir host for agents of Lyme disease and other zoonoses in North America.</title>
        <authorList>
            <person name="Milovic A."/>
            <person name="Bassam K."/>
            <person name="Shao H."/>
            <person name="Chatzistamou I."/>
            <person name="Tufts D.M."/>
            <person name="Diuk-Wasser M."/>
            <person name="Barbour A.G."/>
        </authorList>
    </citation>
    <scope>NUCLEOTIDE SEQUENCE</scope>
    <source>
        <strain evidence="7">LL50</strain>
    </source>
</reference>
<comment type="similarity">
    <text evidence="6">Belongs to the vsr family.</text>
</comment>
<keyword evidence="5 6" id="KW-0234">DNA repair</keyword>
<keyword evidence="3 6" id="KW-0227">DNA damage</keyword>
<comment type="function">
    <text evidence="6">May nick specific sequences that contain T:G mispairs resulting from m5C-deamination.</text>
</comment>
<name>A0A650EP02_9SPIO</name>
<dbReference type="CDD" id="cd00221">
    <property type="entry name" value="Vsr"/>
    <property type="match status" value="1"/>
</dbReference>
<dbReference type="AlphaFoldDB" id="A0A650EP02"/>
<dbReference type="NCBIfam" id="TIGR00632">
    <property type="entry name" value="vsr"/>
    <property type="match status" value="1"/>
</dbReference>
<evidence type="ECO:0000313" key="7">
    <source>
        <dbReference type="EMBL" id="QGT51413.1"/>
    </source>
</evidence>
<dbReference type="InterPro" id="IPR004603">
    <property type="entry name" value="DNA_mismatch_endonuc_vsr"/>
</dbReference>
<dbReference type="EC" id="3.1.-.-" evidence="6"/>
<evidence type="ECO:0000256" key="6">
    <source>
        <dbReference type="PIRNR" id="PIRNR018267"/>
    </source>
</evidence>
<evidence type="ECO:0000256" key="1">
    <source>
        <dbReference type="ARBA" id="ARBA00022722"/>
    </source>
</evidence>
<organism evidence="7">
    <name type="scientific">uncultured Spirochaetaceae bacterium</name>
    <dbReference type="NCBI Taxonomy" id="201186"/>
    <lineage>
        <taxon>Bacteria</taxon>
        <taxon>Pseudomonadati</taxon>
        <taxon>Spirochaetota</taxon>
        <taxon>Spirochaetia</taxon>
        <taxon>Spirochaetales</taxon>
        <taxon>Spirochaetaceae</taxon>
        <taxon>environmental samples</taxon>
    </lineage>
</organism>
<sequence length="154" mass="18244">MDNFTKEKRSWMMAQIHSTDTRPEKAVRSALHALGFRFRKNYARLVGHPDIVFPRYHALIFVNGCFWHGHLIGRRSCEKYRIPKTNTEFWRAKIERNKNRDAAEIEQLIKEGWRVGVVWECSITGKNRAMKIRSASESISLWLEEGFDEPFKEF</sequence>
<keyword evidence="1 6" id="KW-0540">Nuclease</keyword>
<evidence type="ECO:0000256" key="3">
    <source>
        <dbReference type="ARBA" id="ARBA00022763"/>
    </source>
</evidence>
<evidence type="ECO:0000256" key="5">
    <source>
        <dbReference type="ARBA" id="ARBA00023204"/>
    </source>
</evidence>
<dbReference type="GO" id="GO:0006298">
    <property type="term" value="P:mismatch repair"/>
    <property type="evidence" value="ECO:0007669"/>
    <property type="project" value="UniProtKB-UniRule"/>
</dbReference>
<keyword evidence="4 6" id="KW-0378">Hydrolase</keyword>
<evidence type="ECO:0000256" key="4">
    <source>
        <dbReference type="ARBA" id="ARBA00022801"/>
    </source>
</evidence>
<dbReference type="GO" id="GO:0004519">
    <property type="term" value="F:endonuclease activity"/>
    <property type="evidence" value="ECO:0007669"/>
    <property type="project" value="UniProtKB-KW"/>
</dbReference>
<dbReference type="PIRSF" id="PIRSF018267">
    <property type="entry name" value="VSR_endonuc"/>
    <property type="match status" value="1"/>
</dbReference>
<dbReference type="Pfam" id="PF03852">
    <property type="entry name" value="Vsr"/>
    <property type="match status" value="1"/>
</dbReference>
<dbReference type="GO" id="GO:0016787">
    <property type="term" value="F:hydrolase activity"/>
    <property type="evidence" value="ECO:0007669"/>
    <property type="project" value="UniProtKB-KW"/>
</dbReference>
<dbReference type="EMBL" id="MN577574">
    <property type="protein sequence ID" value="QGT51413.1"/>
    <property type="molecule type" value="Genomic_DNA"/>
</dbReference>
<protein>
    <recommendedName>
        <fullName evidence="6">Very short patch repair endonuclease</fullName>
        <ecNumber evidence="6">3.1.-.-</ecNumber>
    </recommendedName>
</protein>
<accession>A0A650EP02</accession>
<dbReference type="Gene3D" id="3.40.960.10">
    <property type="entry name" value="VSR Endonuclease"/>
    <property type="match status" value="1"/>
</dbReference>
<evidence type="ECO:0000256" key="2">
    <source>
        <dbReference type="ARBA" id="ARBA00022759"/>
    </source>
</evidence>
<proteinExistence type="inferred from homology"/>
<gene>
    <name evidence="7" type="primary">vsr</name>
    <name evidence="7" type="ORF">Unknown280_1050</name>
</gene>